<dbReference type="PANTHER" id="PTHR15258">
    <property type="entry name" value="FGF BINDING PROTEIN-RELATED"/>
    <property type="match status" value="1"/>
</dbReference>
<evidence type="ECO:0000256" key="5">
    <source>
        <dbReference type="ARBA" id="ARBA00023157"/>
    </source>
</evidence>
<proteinExistence type="inferred from homology"/>
<keyword evidence="3" id="KW-0964">Secreted</keyword>
<gene>
    <name evidence="8" type="primary">FGFBP1</name>
    <name evidence="8" type="ORF">N1851_019463</name>
</gene>
<name>A0AA47NXM8_MERPO</name>
<evidence type="ECO:0000256" key="1">
    <source>
        <dbReference type="ARBA" id="ARBA00004613"/>
    </source>
</evidence>
<feature type="region of interest" description="Disordered" evidence="7">
    <location>
        <begin position="73"/>
        <end position="92"/>
    </location>
</feature>
<evidence type="ECO:0000256" key="6">
    <source>
        <dbReference type="ARBA" id="ARBA00023183"/>
    </source>
</evidence>
<evidence type="ECO:0000256" key="4">
    <source>
        <dbReference type="ARBA" id="ARBA00022729"/>
    </source>
</evidence>
<evidence type="ECO:0000256" key="7">
    <source>
        <dbReference type="SAM" id="MobiDB-lite"/>
    </source>
</evidence>
<dbReference type="Proteomes" id="UP001174136">
    <property type="component" value="Unassembled WGS sequence"/>
</dbReference>
<keyword evidence="4" id="KW-0732">Signal</keyword>
<evidence type="ECO:0000313" key="8">
    <source>
        <dbReference type="EMBL" id="KAK0142611.1"/>
    </source>
</evidence>
<dbReference type="GO" id="GO:0005576">
    <property type="term" value="C:extracellular region"/>
    <property type="evidence" value="ECO:0007669"/>
    <property type="project" value="UniProtKB-SubCell"/>
</dbReference>
<evidence type="ECO:0000313" key="9">
    <source>
        <dbReference type="Proteomes" id="UP001174136"/>
    </source>
</evidence>
<keyword evidence="6" id="KW-0340">Growth factor binding</keyword>
<sequence length="285" mass="30341">MRPGDTGPRCLEEAALYGHRVPLTSCGYGFFLFGLPSLFEMDTVSVRTGVACVLLLACLAQHVCLSAGARGEKADRRGSTGKAVRSTTAPRGKFTTKDGALQCGWKQEEKEEEERERGEVTLAVTCGNPGPAAAGVAKTTCRYTGRPASCEGYGADPAAFWKQVARALRKTGKRLCVDGRALVKAGMCRRAPKEAHFRLLATPSRSRTSTNANGAAATTTTTTADTGADTTATTTTRGKRVRAKSTPGERCPERADKQKLGEEYCSSAWASVCSFFFTMLDGAEC</sequence>
<evidence type="ECO:0000256" key="3">
    <source>
        <dbReference type="ARBA" id="ARBA00022525"/>
    </source>
</evidence>
<keyword evidence="5" id="KW-1015">Disulfide bond</keyword>
<keyword evidence="9" id="KW-1185">Reference proteome</keyword>
<dbReference type="GO" id="GO:0007267">
    <property type="term" value="P:cell-cell signaling"/>
    <property type="evidence" value="ECO:0007669"/>
    <property type="project" value="TreeGrafter"/>
</dbReference>
<comment type="subcellular location">
    <subcellularLocation>
        <location evidence="1">Secreted</location>
    </subcellularLocation>
</comment>
<dbReference type="AlphaFoldDB" id="A0AA47NXM8"/>
<feature type="region of interest" description="Disordered" evidence="7">
    <location>
        <begin position="203"/>
        <end position="254"/>
    </location>
</feature>
<comment type="similarity">
    <text evidence="2">Belongs to the fibroblast growth factor-binding protein family.</text>
</comment>
<accession>A0AA47NXM8</accession>
<dbReference type="InterPro" id="IPR010510">
    <property type="entry name" value="FGF1-bd"/>
</dbReference>
<comment type="caution">
    <text evidence="8">The sequence shown here is derived from an EMBL/GenBank/DDBJ whole genome shotgun (WGS) entry which is preliminary data.</text>
</comment>
<reference evidence="8" key="1">
    <citation type="journal article" date="2023" name="Front. Mar. Sci.">
        <title>A new Merluccius polli reference genome to investigate the effects of global change in West African waters.</title>
        <authorList>
            <person name="Mateo J.L."/>
            <person name="Blanco-Fernandez C."/>
            <person name="Garcia-Vazquez E."/>
            <person name="Machado-Schiaffino G."/>
        </authorList>
    </citation>
    <scope>NUCLEOTIDE SEQUENCE</scope>
    <source>
        <strain evidence="8">C29</strain>
        <tissue evidence="8">Fin</tissue>
    </source>
</reference>
<organism evidence="8 9">
    <name type="scientific">Merluccius polli</name>
    <name type="common">Benguela hake</name>
    <name type="synonym">Merluccius cadenati</name>
    <dbReference type="NCBI Taxonomy" id="89951"/>
    <lineage>
        <taxon>Eukaryota</taxon>
        <taxon>Metazoa</taxon>
        <taxon>Chordata</taxon>
        <taxon>Craniata</taxon>
        <taxon>Vertebrata</taxon>
        <taxon>Euteleostomi</taxon>
        <taxon>Actinopterygii</taxon>
        <taxon>Neopterygii</taxon>
        <taxon>Teleostei</taxon>
        <taxon>Neoteleostei</taxon>
        <taxon>Acanthomorphata</taxon>
        <taxon>Zeiogadaria</taxon>
        <taxon>Gadariae</taxon>
        <taxon>Gadiformes</taxon>
        <taxon>Gadoidei</taxon>
        <taxon>Merlucciidae</taxon>
        <taxon>Merluccius</taxon>
    </lineage>
</organism>
<dbReference type="EMBL" id="JAOPHQ010003527">
    <property type="protein sequence ID" value="KAK0142611.1"/>
    <property type="molecule type" value="Genomic_DNA"/>
</dbReference>
<evidence type="ECO:0000256" key="2">
    <source>
        <dbReference type="ARBA" id="ARBA00008326"/>
    </source>
</evidence>
<dbReference type="Pfam" id="PF06473">
    <property type="entry name" value="FGF-BP1"/>
    <property type="match status" value="1"/>
</dbReference>
<protein>
    <submittedName>
        <fullName evidence="8">Fibroblast growth factor-binding protein 1</fullName>
    </submittedName>
</protein>
<feature type="compositionally biased region" description="Low complexity" evidence="7">
    <location>
        <begin position="210"/>
        <end position="236"/>
    </location>
</feature>
<dbReference type="PANTHER" id="PTHR15258:SF2">
    <property type="entry name" value="FIBROBLAST GROWTH FACTOR-BINDING PROTEIN 1"/>
    <property type="match status" value="1"/>
</dbReference>
<dbReference type="GO" id="GO:0019838">
    <property type="term" value="F:growth factor binding"/>
    <property type="evidence" value="ECO:0007669"/>
    <property type="project" value="UniProtKB-KW"/>
</dbReference>